<feature type="compositionally biased region" description="Basic and acidic residues" evidence="2">
    <location>
        <begin position="969"/>
        <end position="982"/>
    </location>
</feature>
<feature type="domain" description="Tape measure protein N-terminal" evidence="3">
    <location>
        <begin position="229"/>
        <end position="411"/>
    </location>
</feature>
<proteinExistence type="predicted"/>
<name>A0ABT7EUG1_9GAMM</name>
<keyword evidence="1" id="KW-0175">Coiled coil</keyword>
<protein>
    <submittedName>
        <fullName evidence="4">Tape measure protein</fullName>
    </submittedName>
</protein>
<dbReference type="PANTHER" id="PTHR38812">
    <property type="entry name" value="MU-LIKE PROPHAGE FLUMU PROTEIN GP42"/>
    <property type="match status" value="1"/>
</dbReference>
<feature type="region of interest" description="Disordered" evidence="2">
    <location>
        <begin position="36"/>
        <end position="61"/>
    </location>
</feature>
<feature type="coiled-coil region" evidence="1">
    <location>
        <begin position="823"/>
        <end position="874"/>
    </location>
</feature>
<sequence length="1180" mass="128226">MADKTLELALRIVAEATGKQHIEQLVTELRNIEQSADAANPAAQSLSDNLDNTTQSAQQTSVQAKSLADVLEELGSQQDLIHNFERSKQKLEQHATATAAASQALDELKRDTQNTENPTKALTNTIEQAERSLAQMRDELTQQTTKHAALQGALRRSGVDSNNLKAAKRDLGAQFDKAGKSVDGFTQDLKEGNAAQQAHAVGLGNVTGQIAALAAAYFGLDRVSQAVSNVFATGDKFEKLQVQMNGLMGSIAQGEDATRWIADFTKNTPLQLGEVSQAFVKLKAFGLDPMDGTLQAITDSALKLGGSYVEVEGISLALGQAWAKQKLQGEEILQLVERGVPVWDMLQEVTGKNVQELQKLSSEGKLGRDVIKDLIDEMGRASAGSAAAQMALFSGQVSNARDNLEQFYNMVAQSGAMDWLKGQLTALNAEFAAMAADGRLQEWAQSVSDTIVNVGTVIKNTITTLYGLREEIGFVAKAWLALKVGSYFSNVVAGAATATRAFVAYRTAITSATIATEAATVATNKWKNALGFIARGGLYTLLINELINVGVEYNNLLTIEQQVEQSRAAAQLSTAKLAAEYQSISDKTGVLITNMAELDAAVESGVLIWNEKLATYENATLKTEQLAQATKETEQAERERQELLTLSIPEALKVVESLDAQSKSLNGVRDGVDGFLQSLDSARAALTAAGDEYSQQITLLDELKTKFESHNESLERQAYLANAVEKAYEKMGLKSSAALQKTAAELQGAFELIKQYNEPIGQQQLAFLKWADAAIEAAAATNKTVPASVEAAAAALGLTTELDKLIAKANELAPVVDTNSEAVKRYQRELDATKKAIAANQQVLASSTATAAQKAQAQNALTVQQQRLAEQTADLNRVQQLELATMGKLRAEQSRIHSELDSLNNQYQSGKVSAQQYTDQKARLESMLKVVNQLLGDFKSAQDSATAATQRGTQATLEATQAAQSQMKSLREQRSELERTERTWYSTRSASNNRSDRPTVDTIVDHQEGLKSRAYEFDSREVRAERERRAHEQATEAEYNKFKSQINNASSTKSLSDIYKRLTQQLTRIDATRKKELLTLINQQRSAIKSLTSSGFSGAYTRQQIPVAQQSSVHEAVTTNSTNTSLEAAVRQLVSTLQQQYGSATTVKLQLNLPGGNQAEIYAQIKHELLDELEQLARVQ</sequence>
<organism evidence="4 5">
    <name type="scientific">Pseudoalteromonas obscura</name>
    <dbReference type="NCBI Taxonomy" id="3048491"/>
    <lineage>
        <taxon>Bacteria</taxon>
        <taxon>Pseudomonadati</taxon>
        <taxon>Pseudomonadota</taxon>
        <taxon>Gammaproteobacteria</taxon>
        <taxon>Alteromonadales</taxon>
        <taxon>Pseudoalteromonadaceae</taxon>
        <taxon>Pseudoalteromonas</taxon>
    </lineage>
</organism>
<dbReference type="PANTHER" id="PTHR38812:SF2">
    <property type="entry name" value="MU-LIKE PROPHAGE FLUMU PROTEIN GP42"/>
    <property type="match status" value="1"/>
</dbReference>
<dbReference type="InterPro" id="IPR013491">
    <property type="entry name" value="Tape_meas_N"/>
</dbReference>
<keyword evidence="5" id="KW-1185">Reference proteome</keyword>
<feature type="compositionally biased region" description="Polar residues" evidence="2">
    <location>
        <begin position="42"/>
        <end position="52"/>
    </location>
</feature>
<dbReference type="NCBIfam" id="TIGR02675">
    <property type="entry name" value="tape_meas_nterm"/>
    <property type="match status" value="1"/>
</dbReference>
<feature type="region of interest" description="Disordered" evidence="2">
    <location>
        <begin position="962"/>
        <end position="999"/>
    </location>
</feature>
<dbReference type="Proteomes" id="UP001231915">
    <property type="component" value="Unassembled WGS sequence"/>
</dbReference>
<evidence type="ECO:0000313" key="4">
    <source>
        <dbReference type="EMBL" id="MDK2598663.1"/>
    </source>
</evidence>
<feature type="coiled-coil region" evidence="1">
    <location>
        <begin position="619"/>
        <end position="646"/>
    </location>
</feature>
<dbReference type="Pfam" id="PF20155">
    <property type="entry name" value="TMP_3"/>
    <property type="match status" value="1"/>
</dbReference>
<evidence type="ECO:0000256" key="1">
    <source>
        <dbReference type="SAM" id="Coils"/>
    </source>
</evidence>
<dbReference type="RefSeq" id="WP_284138922.1">
    <property type="nucleotide sequence ID" value="NZ_JASJUT010000021.1"/>
</dbReference>
<evidence type="ECO:0000256" key="2">
    <source>
        <dbReference type="SAM" id="MobiDB-lite"/>
    </source>
</evidence>
<accession>A0ABT7EUG1</accession>
<feature type="coiled-coil region" evidence="1">
    <location>
        <begin position="119"/>
        <end position="146"/>
    </location>
</feature>
<feature type="compositionally biased region" description="Polar residues" evidence="2">
    <location>
        <begin position="983"/>
        <end position="993"/>
    </location>
</feature>
<comment type="caution">
    <text evidence="4">The sequence shown here is derived from an EMBL/GenBank/DDBJ whole genome shotgun (WGS) entry which is preliminary data.</text>
</comment>
<dbReference type="EMBL" id="JASJUT010000021">
    <property type="protein sequence ID" value="MDK2598663.1"/>
    <property type="molecule type" value="Genomic_DNA"/>
</dbReference>
<evidence type="ECO:0000313" key="5">
    <source>
        <dbReference type="Proteomes" id="UP001231915"/>
    </source>
</evidence>
<reference evidence="4 5" key="1">
    <citation type="submission" date="2023-05" db="EMBL/GenBank/DDBJ databases">
        <title>Pseudoalteromonas ardens sp. nov., Pseudoalteromonas obscura sp. nov., and Pseudoalteromonas umbrosa sp. nov., isolated from the coral Montipora capitata.</title>
        <authorList>
            <person name="Thomas E.M."/>
            <person name="Smith E.M."/>
            <person name="Papke E."/>
            <person name="Shlafstein M.D."/>
            <person name="Oline D.K."/>
            <person name="Videau P."/>
            <person name="Saw J.H."/>
            <person name="Strangman W.K."/>
            <person name="Ushijima B."/>
        </authorList>
    </citation>
    <scope>NUCLEOTIDE SEQUENCE [LARGE SCALE GENOMIC DNA]</scope>
    <source>
        <strain evidence="4 5">P94</strain>
    </source>
</reference>
<gene>
    <name evidence="4" type="ORF">QNM18_26775</name>
</gene>
<evidence type="ECO:0000259" key="3">
    <source>
        <dbReference type="Pfam" id="PF20155"/>
    </source>
</evidence>
<dbReference type="InterPro" id="IPR053058">
    <property type="entry name" value="Mulikevirus_tape_measure"/>
</dbReference>